<evidence type="ECO:0000313" key="2">
    <source>
        <dbReference type="WBParaSite" id="mrna-Wban_07875"/>
    </source>
</evidence>
<reference evidence="1" key="1">
    <citation type="submission" date="2015-03" db="EMBL/GenBank/DDBJ databases">
        <title>Wuchereria bancrofti Genome Sequencing Papua New Guinea Strain.</title>
        <authorList>
            <person name="Small S.T."/>
            <person name="Serre D."/>
            <person name="Zimmerman P.A."/>
        </authorList>
    </citation>
    <scope>NUCLEOTIDE SEQUENCE [LARGE SCALE GENOMIC DNA]</scope>
    <source>
        <strain evidence="1">pt0022</strain>
    </source>
</reference>
<dbReference type="AlphaFoldDB" id="A0AAF5PZN7"/>
<sequence>MMIHATMIMTRKQNIMNLKNTFLNHLRFEFEMKMPRMHLLHMQEILAFLSVLI</sequence>
<dbReference type="Proteomes" id="UP000093561">
    <property type="component" value="Unassembled WGS sequence"/>
</dbReference>
<dbReference type="WBParaSite" id="mrna-Wban_07875">
    <property type="protein sequence ID" value="mrna-Wban_07875"/>
    <property type="gene ID" value="Wban_07875"/>
</dbReference>
<reference evidence="1" key="2">
    <citation type="journal article" date="2016" name="Mol. Ecol.">
        <title>Population genomics of the filarial nematode parasite Wuchereria bancrofti from mosquitoes.</title>
        <authorList>
            <person name="Small S.T."/>
            <person name="Reimer L.J."/>
            <person name="Tisch D.J."/>
            <person name="King C.L."/>
            <person name="Christensen B.M."/>
            <person name="Siba P.M."/>
            <person name="Kazura J.W."/>
            <person name="Serre D."/>
            <person name="Zimmerman P.A."/>
        </authorList>
    </citation>
    <scope>NUCLEOTIDE SEQUENCE</scope>
    <source>
        <strain evidence="1">pt0022</strain>
    </source>
</reference>
<name>A0AAF5PZN7_WUCBA</name>
<accession>A0AAF5PZN7</accession>
<proteinExistence type="predicted"/>
<protein>
    <submittedName>
        <fullName evidence="2">Uncharacterized protein</fullName>
    </submittedName>
</protein>
<reference evidence="2" key="3">
    <citation type="submission" date="2024-02" db="UniProtKB">
        <authorList>
            <consortium name="WormBaseParasite"/>
        </authorList>
    </citation>
    <scope>IDENTIFICATION</scope>
    <source>
        <strain evidence="2">pt0022</strain>
    </source>
</reference>
<evidence type="ECO:0000313" key="1">
    <source>
        <dbReference type="Proteomes" id="UP000093561"/>
    </source>
</evidence>
<organism evidence="1 2">
    <name type="scientific">Wuchereria bancrofti</name>
    <dbReference type="NCBI Taxonomy" id="6293"/>
    <lineage>
        <taxon>Eukaryota</taxon>
        <taxon>Metazoa</taxon>
        <taxon>Ecdysozoa</taxon>
        <taxon>Nematoda</taxon>
        <taxon>Chromadorea</taxon>
        <taxon>Rhabditida</taxon>
        <taxon>Spirurina</taxon>
        <taxon>Spiruromorpha</taxon>
        <taxon>Filarioidea</taxon>
        <taxon>Onchocercidae</taxon>
        <taxon>Wuchereria</taxon>
    </lineage>
</organism>